<dbReference type="SUPFAM" id="SSF69304">
    <property type="entry name" value="Tricorn protease N-terminal domain"/>
    <property type="match status" value="1"/>
</dbReference>
<dbReference type="Pfam" id="PF03781">
    <property type="entry name" value="FGE-sulfatase"/>
    <property type="match status" value="1"/>
</dbReference>
<feature type="domain" description="Sulfatase-modifying factor enzyme-like" evidence="1">
    <location>
        <begin position="36"/>
        <end position="188"/>
    </location>
</feature>
<dbReference type="InterPro" id="IPR036514">
    <property type="entry name" value="SGNH_hydro_sf"/>
</dbReference>
<dbReference type="RefSeq" id="WP_109573623.1">
    <property type="nucleotide sequence ID" value="NZ_UHJL01000005.1"/>
</dbReference>
<dbReference type="Proteomes" id="UP000255423">
    <property type="component" value="Unassembled WGS sequence"/>
</dbReference>
<evidence type="ECO:0000313" key="2">
    <source>
        <dbReference type="EMBL" id="SUQ25929.1"/>
    </source>
</evidence>
<dbReference type="NCBIfam" id="TIGR02171">
    <property type="entry name" value="Fb_sc_TIGR02171"/>
    <property type="match status" value="1"/>
</dbReference>
<dbReference type="SUPFAM" id="SSF56436">
    <property type="entry name" value="C-type lectin-like"/>
    <property type="match status" value="1"/>
</dbReference>
<proteinExistence type="predicted"/>
<evidence type="ECO:0000313" key="3">
    <source>
        <dbReference type="Proteomes" id="UP000255423"/>
    </source>
</evidence>
<dbReference type="Gene3D" id="3.40.50.1110">
    <property type="entry name" value="SGNH hydrolase"/>
    <property type="match status" value="1"/>
</dbReference>
<dbReference type="EMBL" id="UHJL01000005">
    <property type="protein sequence ID" value="SUQ25929.1"/>
    <property type="molecule type" value="Genomic_DNA"/>
</dbReference>
<sequence length="881" mass="98473">MIFKLFGAIVFAVFFAGCQSDGGPTEALPYSGMQRQMLLVEGSKDTVILGTNKNGAKIDESPEMEVLLDYDYWVDVHKVTCGEFKSVIDESVVENRIDCGPDSLPVVNVTFFDAVLFANEKSKTENLDTVYEYSSAEFDKDGRCVNLAGLSFHLNRKGFRLPTEAEWVKVASQKDKCLDCFEREKEYVNDYKGIFKNEVMINYAGASSTNDVDERIIKGGASSSLYSRGGTYPVSPSTYDDYIGFRLAIGVIPDAAFLDQGGKIVNSPVKVVSSVLKLWDYTKTSKVKLVFKNEATGNLNYIDYDNESKVVELVDSVPAYHPDISPDGSKVAYCTGIEGLDRKSQVYVRNLDDGNSGIVKLDVESAAIPRWNVLENGDTVITYVTGAGNNSSENSFKSMSTWQVPFANGKFGKPVKLFDGSYHGGVSEDGRLAVTGAKILRANVNGKETVWYNGEQSCNVSLSRDFSKRTSFLDFHSATGEKFVGDKYKVHEILFVADSTGKLIQYVKAPYGYAFDHPEWVTGRVNQNIVATFTNSDGAHSKIVLVHLPDSSITYLVEGDELWHPSLWVRESASSSSSESVMKNVLLDEDSAGFYVKDNEFQEAHWSYKMELVWTYWDSADVVILGSSRPQHGIIPALFSDQFSVVNLASAHGCMHSSYYMALNYVLPHYKKLKYIIIEIALDRLWLTKQNSFFNLRSQNIKGYVYDANHDFWKSGIPEGLKEMTHEVPKVSSYAANLTGRGAMPLNSCGNWRSSVYAERDTAWLDTGRVRLEETLLYLTEIIELAGQKGIKVIGVEMPQNPNYKNVNAYGKYGLRNSDAPEIIEQIESLAKKYSNFTFFDQHKMGKHDYLKGMNYDDDHLCRAGAEQITHRLDSLLKTLD</sequence>
<dbReference type="InterPro" id="IPR022277">
    <property type="entry name" value="CHP02171_FIBSS"/>
</dbReference>
<dbReference type="InterPro" id="IPR042095">
    <property type="entry name" value="SUMF_sf"/>
</dbReference>
<organism evidence="2 3">
    <name type="scientific">Fibrobacter succinogenes</name>
    <name type="common">Bacteroides succinogenes</name>
    <dbReference type="NCBI Taxonomy" id="833"/>
    <lineage>
        <taxon>Bacteria</taxon>
        <taxon>Pseudomonadati</taxon>
        <taxon>Fibrobacterota</taxon>
        <taxon>Fibrobacteria</taxon>
        <taxon>Fibrobacterales</taxon>
        <taxon>Fibrobacteraceae</taxon>
        <taxon>Fibrobacter</taxon>
    </lineage>
</organism>
<name>A0A380S7V6_FIBSU</name>
<protein>
    <submittedName>
        <fullName evidence="2">TIGR02171 family protein</fullName>
    </submittedName>
</protein>
<dbReference type="SUPFAM" id="SSF52266">
    <property type="entry name" value="SGNH hydrolase"/>
    <property type="match status" value="1"/>
</dbReference>
<dbReference type="Gene3D" id="2.120.10.30">
    <property type="entry name" value="TolB, C-terminal domain"/>
    <property type="match status" value="1"/>
</dbReference>
<accession>A0A380S7V6</accession>
<dbReference type="PROSITE" id="PS51257">
    <property type="entry name" value="PROKAR_LIPOPROTEIN"/>
    <property type="match status" value="1"/>
</dbReference>
<evidence type="ECO:0000259" key="1">
    <source>
        <dbReference type="Pfam" id="PF03781"/>
    </source>
</evidence>
<gene>
    <name evidence="2" type="ORF">SAMN05661053_2732</name>
</gene>
<dbReference type="Gene3D" id="3.90.1580.10">
    <property type="entry name" value="paralog of FGE (formylglycine-generating enzyme)"/>
    <property type="match status" value="1"/>
</dbReference>
<dbReference type="GO" id="GO:0016788">
    <property type="term" value="F:hydrolase activity, acting on ester bonds"/>
    <property type="evidence" value="ECO:0007669"/>
    <property type="project" value="UniProtKB-ARBA"/>
</dbReference>
<dbReference type="InterPro" id="IPR005532">
    <property type="entry name" value="SUMF_dom"/>
</dbReference>
<dbReference type="AlphaFoldDB" id="A0A380S7V6"/>
<dbReference type="InterPro" id="IPR011042">
    <property type="entry name" value="6-blade_b-propeller_TolB-like"/>
</dbReference>
<dbReference type="InterPro" id="IPR016187">
    <property type="entry name" value="CTDL_fold"/>
</dbReference>
<reference evidence="2 3" key="1">
    <citation type="submission" date="2017-08" db="EMBL/GenBank/DDBJ databases">
        <authorList>
            <person name="de Groot N.N."/>
        </authorList>
    </citation>
    <scope>NUCLEOTIDE SEQUENCE [LARGE SCALE GENOMIC DNA]</scope>
    <source>
        <strain evidence="2 3">HM2</strain>
    </source>
</reference>